<dbReference type="GO" id="GO:0006357">
    <property type="term" value="P:regulation of transcription by RNA polymerase II"/>
    <property type="evidence" value="ECO:0007669"/>
    <property type="project" value="TreeGrafter"/>
</dbReference>
<comment type="caution">
    <text evidence="1">The sequence shown here is derived from an EMBL/GenBank/DDBJ whole genome shotgun (WGS) entry which is preliminary data.</text>
</comment>
<accession>A0A6S7JXX7</accession>
<dbReference type="GO" id="GO:0000785">
    <property type="term" value="C:chromatin"/>
    <property type="evidence" value="ECO:0007669"/>
    <property type="project" value="TreeGrafter"/>
</dbReference>
<feature type="non-terminal residue" evidence="1">
    <location>
        <position position="119"/>
    </location>
</feature>
<dbReference type="OrthoDB" id="5989585at2759"/>
<protein>
    <submittedName>
        <fullName evidence="1">Uncharacterized protein</fullName>
    </submittedName>
</protein>
<evidence type="ECO:0000313" key="2">
    <source>
        <dbReference type="Proteomes" id="UP001152795"/>
    </source>
</evidence>
<dbReference type="EMBL" id="CACRXK020011302">
    <property type="protein sequence ID" value="CAB4021172.1"/>
    <property type="molecule type" value="Genomic_DNA"/>
</dbReference>
<proteinExistence type="predicted"/>
<evidence type="ECO:0000313" key="1">
    <source>
        <dbReference type="EMBL" id="CAB4021172.1"/>
    </source>
</evidence>
<dbReference type="Proteomes" id="UP001152795">
    <property type="component" value="Unassembled WGS sequence"/>
</dbReference>
<dbReference type="InterPro" id="IPR038822">
    <property type="entry name" value="Vertnin-like"/>
</dbReference>
<dbReference type="PANTHER" id="PTHR16081">
    <property type="entry name" value="VERTNIN"/>
    <property type="match status" value="1"/>
</dbReference>
<organism evidence="1 2">
    <name type="scientific">Paramuricea clavata</name>
    <name type="common">Red gorgonian</name>
    <name type="synonym">Violescent sea-whip</name>
    <dbReference type="NCBI Taxonomy" id="317549"/>
    <lineage>
        <taxon>Eukaryota</taxon>
        <taxon>Metazoa</taxon>
        <taxon>Cnidaria</taxon>
        <taxon>Anthozoa</taxon>
        <taxon>Octocorallia</taxon>
        <taxon>Malacalcyonacea</taxon>
        <taxon>Plexauridae</taxon>
        <taxon>Paramuricea</taxon>
    </lineage>
</organism>
<dbReference type="PANTHER" id="PTHR16081:SF0">
    <property type="entry name" value="VERTNIN"/>
    <property type="match status" value="1"/>
</dbReference>
<dbReference type="AlphaFoldDB" id="A0A6S7JXX7"/>
<keyword evidence="2" id="KW-1185">Reference proteome</keyword>
<name>A0A6S7JXX7_PARCT</name>
<reference evidence="1" key="1">
    <citation type="submission" date="2020-04" db="EMBL/GenBank/DDBJ databases">
        <authorList>
            <person name="Alioto T."/>
            <person name="Alioto T."/>
            <person name="Gomez Garrido J."/>
        </authorList>
    </citation>
    <scope>NUCLEOTIDE SEQUENCE</scope>
    <source>
        <strain evidence="1">A484AB</strain>
    </source>
</reference>
<gene>
    <name evidence="1" type="ORF">PACLA_8A039214</name>
</gene>
<sequence>MAVPQEYEIIRDLDTVREAIIAENRGILLFLVNKYRQYLPREIYKTEHIPSSRVDQLSCCLVPQDISPNLVPLKSTGNGNCLFNSASILLIGNESLHGVLRLLTAAEIFLHYTFYASHP</sequence>